<organism evidence="7 8">
    <name type="scientific">Dyadobacter luteus</name>
    <dbReference type="NCBI Taxonomy" id="2259619"/>
    <lineage>
        <taxon>Bacteria</taxon>
        <taxon>Pseudomonadati</taxon>
        <taxon>Bacteroidota</taxon>
        <taxon>Cytophagia</taxon>
        <taxon>Cytophagales</taxon>
        <taxon>Spirosomataceae</taxon>
        <taxon>Dyadobacter</taxon>
    </lineage>
</organism>
<proteinExistence type="inferred from homology"/>
<dbReference type="GO" id="GO:0016491">
    <property type="term" value="F:oxidoreductase activity"/>
    <property type="evidence" value="ECO:0007669"/>
    <property type="project" value="UniProtKB-KW"/>
</dbReference>
<keyword evidence="4 5" id="KW-0560">Oxidoreductase</keyword>
<evidence type="ECO:0000259" key="6">
    <source>
        <dbReference type="Pfam" id="PF01593"/>
    </source>
</evidence>
<evidence type="ECO:0000256" key="3">
    <source>
        <dbReference type="ARBA" id="ARBA00022746"/>
    </source>
</evidence>
<dbReference type="InterPro" id="IPR002937">
    <property type="entry name" value="Amino_oxidase"/>
</dbReference>
<dbReference type="InterPro" id="IPR036188">
    <property type="entry name" value="FAD/NAD-bd_sf"/>
</dbReference>
<comment type="pathway">
    <text evidence="1 5">Carotenoid biosynthesis.</text>
</comment>
<reference evidence="7 8" key="1">
    <citation type="submission" date="2018-07" db="EMBL/GenBank/DDBJ databases">
        <title>Dyadobacter roseus sp. nov., isolated from rose rhizosphere soil.</title>
        <authorList>
            <person name="Chen L."/>
        </authorList>
    </citation>
    <scope>NUCLEOTIDE SEQUENCE [LARGE SCALE GENOMIC DNA]</scope>
    <source>
        <strain evidence="7 8">RS19</strain>
    </source>
</reference>
<keyword evidence="8" id="KW-1185">Reference proteome</keyword>
<dbReference type="GO" id="GO:0016117">
    <property type="term" value="P:carotenoid biosynthetic process"/>
    <property type="evidence" value="ECO:0007669"/>
    <property type="project" value="UniProtKB-KW"/>
</dbReference>
<dbReference type="PANTHER" id="PTHR43734">
    <property type="entry name" value="PHYTOENE DESATURASE"/>
    <property type="match status" value="1"/>
</dbReference>
<evidence type="ECO:0000256" key="2">
    <source>
        <dbReference type="ARBA" id="ARBA00006046"/>
    </source>
</evidence>
<dbReference type="InterPro" id="IPR014105">
    <property type="entry name" value="Carotenoid/retinoid_OxRdtase"/>
</dbReference>
<dbReference type="Pfam" id="PF01593">
    <property type="entry name" value="Amino_oxidase"/>
    <property type="match status" value="1"/>
</dbReference>
<evidence type="ECO:0000313" key="8">
    <source>
        <dbReference type="Proteomes" id="UP000256373"/>
    </source>
</evidence>
<dbReference type="PANTHER" id="PTHR43734:SF1">
    <property type="entry name" value="PHYTOENE DESATURASE"/>
    <property type="match status" value="1"/>
</dbReference>
<accession>A0A3D8Y5D9</accession>
<name>A0A3D8Y5D9_9BACT</name>
<comment type="similarity">
    <text evidence="2 5">Belongs to the carotenoid/retinoid oxidoreductase family.</text>
</comment>
<feature type="domain" description="Amine oxidase" evidence="6">
    <location>
        <begin position="20"/>
        <end position="494"/>
    </location>
</feature>
<dbReference type="EMBL" id="QNUL01000025">
    <property type="protein sequence ID" value="REA57741.1"/>
    <property type="molecule type" value="Genomic_DNA"/>
</dbReference>
<comment type="caution">
    <text evidence="7">The sequence shown here is derived from an EMBL/GenBank/DDBJ whole genome shotgun (WGS) entry which is preliminary data.</text>
</comment>
<dbReference type="PRINTS" id="PR00419">
    <property type="entry name" value="ADXRDTASE"/>
</dbReference>
<dbReference type="Gene3D" id="3.50.50.60">
    <property type="entry name" value="FAD/NAD(P)-binding domain"/>
    <property type="match status" value="2"/>
</dbReference>
<dbReference type="AlphaFoldDB" id="A0A3D8Y5D9"/>
<keyword evidence="3 5" id="KW-0125">Carotenoid biosynthesis</keyword>
<evidence type="ECO:0000256" key="5">
    <source>
        <dbReference type="RuleBase" id="RU362075"/>
    </source>
</evidence>
<protein>
    <submittedName>
        <fullName evidence="7">Phytoene desaturase</fullName>
    </submittedName>
</protein>
<sequence>MNNIDVKRQRSKVAVIGSGFAGMAAASVLASKGADVTVFEKNSMTGGRARTFEHEGFTFDMGPSWYWMPDVYEKFYNLFGKTTSDFYELKKLDPGFAVIFPGDEVWDIPADFDQVCDLFEAVEPGAGSKLRKFIADGEHKYEVGMNKMVYKPGHSITEFFSLSLFRDALNIDLFTSFSKFVRQYFKDPRLLALIEFPVLFLGAMPKDTPALYSLMNFSGLKQGTFYPMGGFGQVAKAFEKIASETGVEIKTSETVGFLEVSGSAIHTLYSNGQPHSVDAVIGSADYEHIERSMLHDQYRSYPASYWESRTFAPSCLLFYLGINKKINRLRHHNLFFDESFELHAEEIYKDKKWPTKPLFYVCCPSRTDDSIAPAGCENLFVLMPIAIGLVDTEEIRNEYFEKLMNRLEHFAQEDIRSHILFKRSYAKEDFIDDYNAYKGNAYGLANTLMQTAIFKPKMKSKKIKNLFYAGQLTVPGPGVPPSIISGRIAATELLKSLNGSL</sequence>
<dbReference type="RefSeq" id="WP_115833232.1">
    <property type="nucleotide sequence ID" value="NZ_QNUL01000025.1"/>
</dbReference>
<dbReference type="NCBIfam" id="TIGR02734">
    <property type="entry name" value="crtI_fam"/>
    <property type="match status" value="1"/>
</dbReference>
<dbReference type="Proteomes" id="UP000256373">
    <property type="component" value="Unassembled WGS sequence"/>
</dbReference>
<evidence type="ECO:0000256" key="4">
    <source>
        <dbReference type="ARBA" id="ARBA00023002"/>
    </source>
</evidence>
<evidence type="ECO:0000313" key="7">
    <source>
        <dbReference type="EMBL" id="REA57741.1"/>
    </source>
</evidence>
<gene>
    <name evidence="7" type="ORF">DSL64_22655</name>
</gene>
<evidence type="ECO:0000256" key="1">
    <source>
        <dbReference type="ARBA" id="ARBA00004829"/>
    </source>
</evidence>
<dbReference type="SUPFAM" id="SSF51905">
    <property type="entry name" value="FAD/NAD(P)-binding domain"/>
    <property type="match status" value="1"/>
</dbReference>
<dbReference type="OrthoDB" id="9774675at2"/>